<evidence type="ECO:0000313" key="2">
    <source>
        <dbReference type="EMBL" id="WVW83105.1"/>
    </source>
</evidence>
<dbReference type="RefSeq" id="XP_065726089.1">
    <property type="nucleotide sequence ID" value="XM_065870017.1"/>
</dbReference>
<reference evidence="2" key="1">
    <citation type="submission" date="2013-07" db="EMBL/GenBank/DDBJ databases">
        <authorList>
            <consortium name="The Broad Institute Genome Sequencing Platform"/>
            <person name="Cuomo C."/>
            <person name="Litvintseva A."/>
            <person name="Chen Y."/>
            <person name="Heitman J."/>
            <person name="Sun S."/>
            <person name="Springer D."/>
            <person name="Dromer F."/>
            <person name="Young S.K."/>
            <person name="Zeng Q."/>
            <person name="Gargeya S."/>
            <person name="Fitzgerald M."/>
            <person name="Abouelleil A."/>
            <person name="Alvarado L."/>
            <person name="Berlin A.M."/>
            <person name="Chapman S.B."/>
            <person name="Dewar J."/>
            <person name="Goldberg J."/>
            <person name="Griggs A."/>
            <person name="Gujja S."/>
            <person name="Hansen M."/>
            <person name="Howarth C."/>
            <person name="Imamovic A."/>
            <person name="Larimer J."/>
            <person name="McCowan C."/>
            <person name="Murphy C."/>
            <person name="Pearson M."/>
            <person name="Priest M."/>
            <person name="Roberts A."/>
            <person name="Saif S."/>
            <person name="Shea T."/>
            <person name="Sykes S."/>
            <person name="Wortman J."/>
            <person name="Nusbaum C."/>
            <person name="Birren B."/>
        </authorList>
    </citation>
    <scope>NUCLEOTIDE SEQUENCE</scope>
    <source>
        <strain evidence="2">CBS 10118</strain>
    </source>
</reference>
<dbReference type="Pfam" id="PF13561">
    <property type="entry name" value="adh_short_C2"/>
    <property type="match status" value="1"/>
</dbReference>
<evidence type="ECO:0000313" key="3">
    <source>
        <dbReference type="Proteomes" id="UP000092730"/>
    </source>
</evidence>
<reference evidence="2" key="2">
    <citation type="submission" date="2024-02" db="EMBL/GenBank/DDBJ databases">
        <title>Comparative genomics of Cryptococcus and Kwoniella reveals pathogenesis evolution and contrasting modes of karyotype evolution via chromosome fusion or intercentromeric recombination.</title>
        <authorList>
            <person name="Coelho M.A."/>
            <person name="David-Palma M."/>
            <person name="Shea T."/>
            <person name="Bowers K."/>
            <person name="McGinley-Smith S."/>
            <person name="Mohammad A.W."/>
            <person name="Gnirke A."/>
            <person name="Yurkov A.M."/>
            <person name="Nowrousian M."/>
            <person name="Sun S."/>
            <person name="Cuomo C.A."/>
            <person name="Heitman J."/>
        </authorList>
    </citation>
    <scope>NUCLEOTIDE SEQUENCE</scope>
    <source>
        <strain evidence="2">CBS 10118</strain>
    </source>
</reference>
<dbReference type="PRINTS" id="PR00081">
    <property type="entry name" value="GDHRDH"/>
</dbReference>
<sequence length="221" mass="23128">MTEIALQRLPGKIAIVTGGSSGIGRATVELFVRHGAKVVSIDLNEPVEPEVPYPNQGVSFVKGSVTDALVWSSAIEEAKSLGGVANVLVQCAGTPGREGLLDTTVEKWNHVMNLAGVVTMGGGFAYEASKAACGHMCKTVALDFAKDGIRANCVAPGLTITGMTRNSSRPASSKQYMLDRTPLARWGTAEETAYSILYLSSDEAAYVTGQTICHDGGYSAA</sequence>
<dbReference type="PANTHER" id="PTHR42760">
    <property type="entry name" value="SHORT-CHAIN DEHYDROGENASES/REDUCTASES FAMILY MEMBER"/>
    <property type="match status" value="1"/>
</dbReference>
<proteinExistence type="inferred from homology"/>
<dbReference type="CDD" id="cd05233">
    <property type="entry name" value="SDR_c"/>
    <property type="match status" value="1"/>
</dbReference>
<dbReference type="EMBL" id="CP144543">
    <property type="protein sequence ID" value="WVW83105.1"/>
    <property type="molecule type" value="Genomic_DNA"/>
</dbReference>
<dbReference type="SUPFAM" id="SSF51735">
    <property type="entry name" value="NAD(P)-binding Rossmann-fold domains"/>
    <property type="match status" value="1"/>
</dbReference>
<dbReference type="Proteomes" id="UP000092730">
    <property type="component" value="Chromosome 3"/>
</dbReference>
<dbReference type="GO" id="GO:0016616">
    <property type="term" value="F:oxidoreductase activity, acting on the CH-OH group of donors, NAD or NADP as acceptor"/>
    <property type="evidence" value="ECO:0007669"/>
    <property type="project" value="TreeGrafter"/>
</dbReference>
<dbReference type="InterPro" id="IPR036291">
    <property type="entry name" value="NAD(P)-bd_dom_sf"/>
</dbReference>
<organism evidence="2 3">
    <name type="scientific">Kwoniella bestiolae CBS 10118</name>
    <dbReference type="NCBI Taxonomy" id="1296100"/>
    <lineage>
        <taxon>Eukaryota</taxon>
        <taxon>Fungi</taxon>
        <taxon>Dikarya</taxon>
        <taxon>Basidiomycota</taxon>
        <taxon>Agaricomycotina</taxon>
        <taxon>Tremellomycetes</taxon>
        <taxon>Tremellales</taxon>
        <taxon>Cryptococcaceae</taxon>
        <taxon>Kwoniella</taxon>
    </lineage>
</organism>
<accession>A0AAJ8K8W3</accession>
<dbReference type="InterPro" id="IPR002347">
    <property type="entry name" value="SDR_fam"/>
</dbReference>
<evidence type="ECO:0000256" key="1">
    <source>
        <dbReference type="ARBA" id="ARBA00006484"/>
    </source>
</evidence>
<gene>
    <name evidence="2" type="ORF">I302_105123</name>
</gene>
<name>A0AAJ8K8W3_9TREE</name>
<dbReference type="Pfam" id="PF00106">
    <property type="entry name" value="adh_short"/>
    <property type="match status" value="1"/>
</dbReference>
<dbReference type="Gene3D" id="3.40.50.720">
    <property type="entry name" value="NAD(P)-binding Rossmann-like Domain"/>
    <property type="match status" value="2"/>
</dbReference>
<keyword evidence="3" id="KW-1185">Reference proteome</keyword>
<dbReference type="AlphaFoldDB" id="A0AAJ8K8W3"/>
<dbReference type="KEGG" id="kbi:30212809"/>
<comment type="similarity">
    <text evidence="1">Belongs to the short-chain dehydrogenases/reductases (SDR) family.</text>
</comment>
<protein>
    <submittedName>
        <fullName evidence="2">Uncharacterized protein</fullName>
    </submittedName>
</protein>
<dbReference type="GeneID" id="30212809"/>